<evidence type="ECO:0000313" key="2">
    <source>
        <dbReference type="Proteomes" id="UP000094329"/>
    </source>
</evidence>
<name>A0ABX3A050_9GAMM</name>
<dbReference type="EMBL" id="MDTU01000001">
    <property type="protein sequence ID" value="ODN41994.1"/>
    <property type="molecule type" value="Genomic_DNA"/>
</dbReference>
<comment type="caution">
    <text evidence="1">The sequence shown here is derived from an EMBL/GenBank/DDBJ whole genome shotgun (WGS) entry which is preliminary data.</text>
</comment>
<evidence type="ECO:0008006" key="3">
    <source>
        <dbReference type="Google" id="ProtNLM"/>
    </source>
</evidence>
<dbReference type="RefSeq" id="WP_069311794.1">
    <property type="nucleotide sequence ID" value="NZ_MDTU01000001.1"/>
</dbReference>
<dbReference type="Proteomes" id="UP000094329">
    <property type="component" value="Unassembled WGS sequence"/>
</dbReference>
<dbReference type="Gene3D" id="2.40.128.130">
    <property type="entry name" value="Autotransporter beta-domain"/>
    <property type="match status" value="1"/>
</dbReference>
<proteinExistence type="predicted"/>
<organism evidence="1 2">
    <name type="scientific">Piscirickettsia litoralis</name>
    <dbReference type="NCBI Taxonomy" id="1891921"/>
    <lineage>
        <taxon>Bacteria</taxon>
        <taxon>Pseudomonadati</taxon>
        <taxon>Pseudomonadota</taxon>
        <taxon>Gammaproteobacteria</taxon>
        <taxon>Thiotrichales</taxon>
        <taxon>Piscirickettsiaceae</taxon>
        <taxon>Piscirickettsia</taxon>
    </lineage>
</organism>
<accession>A0ABX3A050</accession>
<reference evidence="1 2" key="1">
    <citation type="submission" date="2016-08" db="EMBL/GenBank/DDBJ databases">
        <title>Draft genome sequence of Candidatus Piscirickettsia litoralis, from seawater.</title>
        <authorList>
            <person name="Wan X."/>
            <person name="Lee A.J."/>
            <person name="Hou S."/>
            <person name="Donachie S.P."/>
        </authorList>
    </citation>
    <scope>NUCLEOTIDE SEQUENCE [LARGE SCALE GENOMIC DNA]</scope>
    <source>
        <strain evidence="1 2">Y2</strain>
    </source>
</reference>
<keyword evidence="2" id="KW-1185">Reference proteome</keyword>
<dbReference type="InterPro" id="IPR036709">
    <property type="entry name" value="Autotransporte_beta_dom_sf"/>
</dbReference>
<evidence type="ECO:0000313" key="1">
    <source>
        <dbReference type="EMBL" id="ODN41994.1"/>
    </source>
</evidence>
<gene>
    <name evidence="1" type="ORF">BGC07_02255</name>
</gene>
<sequence>MNANYIIPGVVDINGDFIGPTPERIKYNVGVGLTMYGVWGINLSLNYDYTWSKYTKEHAGSLKARLRF</sequence>
<protein>
    <recommendedName>
        <fullName evidence="3">Autotransporter domain-containing protein</fullName>
    </recommendedName>
</protein>